<evidence type="ECO:0000256" key="2">
    <source>
        <dbReference type="ARBA" id="ARBA00007186"/>
    </source>
</evidence>
<dbReference type="InterPro" id="IPR017853">
    <property type="entry name" value="GH"/>
</dbReference>
<evidence type="ECO:0000259" key="10">
    <source>
        <dbReference type="SMART" id="SM00813"/>
    </source>
</evidence>
<dbReference type="InterPro" id="IPR013780">
    <property type="entry name" value="Glyco_hydro_b"/>
</dbReference>
<name>A0ABW4PX45_9MICO</name>
<dbReference type="EC" id="3.2.1.55" evidence="4"/>
<dbReference type="Gene3D" id="2.60.40.1180">
    <property type="entry name" value="Golgi alpha-mannosidase II"/>
    <property type="match status" value="1"/>
</dbReference>
<evidence type="ECO:0000256" key="3">
    <source>
        <dbReference type="ARBA" id="ARBA00011165"/>
    </source>
</evidence>
<dbReference type="PANTHER" id="PTHR43576:SF2">
    <property type="entry name" value="INTRACELLULAR EXO-ALPHA-L-ARABINOFURANOSIDASE 2"/>
    <property type="match status" value="1"/>
</dbReference>
<dbReference type="Pfam" id="PF06964">
    <property type="entry name" value="Alpha-L-AF_C"/>
    <property type="match status" value="1"/>
</dbReference>
<feature type="signal peptide" evidence="9">
    <location>
        <begin position="1"/>
        <end position="24"/>
    </location>
</feature>
<dbReference type="SUPFAM" id="SSF51445">
    <property type="entry name" value="(Trans)glycosidases"/>
    <property type="match status" value="1"/>
</dbReference>
<dbReference type="SUPFAM" id="SSF51011">
    <property type="entry name" value="Glycosyl hydrolase domain"/>
    <property type="match status" value="1"/>
</dbReference>
<evidence type="ECO:0000256" key="1">
    <source>
        <dbReference type="ARBA" id="ARBA00001462"/>
    </source>
</evidence>
<feature type="compositionally biased region" description="Low complexity" evidence="8">
    <location>
        <begin position="9"/>
        <end position="36"/>
    </location>
</feature>
<dbReference type="RefSeq" id="WP_343904074.1">
    <property type="nucleotide sequence ID" value="NZ_BAAAIS010000002.1"/>
</dbReference>
<gene>
    <name evidence="11" type="ORF">ACFSDA_07095</name>
</gene>
<evidence type="ECO:0000256" key="9">
    <source>
        <dbReference type="SAM" id="SignalP"/>
    </source>
</evidence>
<dbReference type="InterPro" id="IPR006311">
    <property type="entry name" value="TAT_signal"/>
</dbReference>
<comment type="caution">
    <text evidence="11">The sequence shown here is derived from an EMBL/GenBank/DDBJ whole genome shotgun (WGS) entry which is preliminary data.</text>
</comment>
<dbReference type="EMBL" id="JBHUFL010000002">
    <property type="protein sequence ID" value="MFD1834842.1"/>
    <property type="molecule type" value="Genomic_DNA"/>
</dbReference>
<evidence type="ECO:0000256" key="6">
    <source>
        <dbReference type="ARBA" id="ARBA00023277"/>
    </source>
</evidence>
<dbReference type="InterPro" id="IPR010720">
    <property type="entry name" value="Alpha-L-AF_C"/>
</dbReference>
<sequence length="552" mass="59401">MTSNRRRSLSTALTSALAAPAASEAPAPSAAGASGTPAPPPAPAGPAQVTVDLDQGGDTISRHVYGHFAEHLGRCIYEGFFVGEDSELPNTRGIRDDVVAALRALQVPNLRWPGGCFADEYHWKDGVGPREERPRMVNSHWGDVVEDNSFGTHEFMDLVELLGTEAYVNGNVGSGTVQEMSEWIEYLTRSDDSPMAALRRSNGRDEPWTVPFFGIGNEAWGCGGNMSAEAYADLARQYSTYVRDHAGNEVTRIAAGAHDGDTHWTEVLMRALGDGLGRQADGDPAPFQAVSLHYYTMTGPWTDKGSATEFTEDEWYAALSRASYIDELLARHSTVMDRYDPYRKVGLVLDEWGTWWNVEPGTNPGFLYQQNTLRDALVASIHFDAFHRHAGRLLMANIAQTVNVLQAMILTDPETGALVLTPTYHVFAMNAGHHDAAALPVHVSLPEAAASVDGRELPLLSASASTKDGSALVSLSNLHATESRTVVLDLRGAEVTAHSGQVLAAESTAAHNTPAAPDAVAPRELTTIRPHARGLEVELPAASYATISLDLA</sequence>
<dbReference type="Proteomes" id="UP001597280">
    <property type="component" value="Unassembled WGS sequence"/>
</dbReference>
<feature type="domain" description="Alpha-L-arabinofuranosidase C-terminal" evidence="10">
    <location>
        <begin position="350"/>
        <end position="543"/>
    </location>
</feature>
<evidence type="ECO:0000313" key="12">
    <source>
        <dbReference type="Proteomes" id="UP001597280"/>
    </source>
</evidence>
<evidence type="ECO:0000256" key="8">
    <source>
        <dbReference type="SAM" id="MobiDB-lite"/>
    </source>
</evidence>
<keyword evidence="9" id="KW-0732">Signal</keyword>
<feature type="region of interest" description="Disordered" evidence="8">
    <location>
        <begin position="1"/>
        <end position="53"/>
    </location>
</feature>
<evidence type="ECO:0000256" key="7">
    <source>
        <dbReference type="ARBA" id="ARBA00023295"/>
    </source>
</evidence>
<reference evidence="12" key="1">
    <citation type="journal article" date="2019" name="Int. J. Syst. Evol. Microbiol.">
        <title>The Global Catalogue of Microorganisms (GCM) 10K type strain sequencing project: providing services to taxonomists for standard genome sequencing and annotation.</title>
        <authorList>
            <consortium name="The Broad Institute Genomics Platform"/>
            <consortium name="The Broad Institute Genome Sequencing Center for Infectious Disease"/>
            <person name="Wu L."/>
            <person name="Ma J."/>
        </authorList>
    </citation>
    <scope>NUCLEOTIDE SEQUENCE [LARGE SCALE GENOMIC DNA]</scope>
    <source>
        <strain evidence="12">JCM 11650</strain>
    </source>
</reference>
<accession>A0ABW4PX45</accession>
<feature type="chain" id="PRO_5046951724" description="non-reducing end alpha-L-arabinofuranosidase" evidence="9">
    <location>
        <begin position="25"/>
        <end position="552"/>
    </location>
</feature>
<proteinExistence type="inferred from homology"/>
<keyword evidence="6" id="KW-0119">Carbohydrate metabolism</keyword>
<dbReference type="PROSITE" id="PS51318">
    <property type="entry name" value="TAT"/>
    <property type="match status" value="1"/>
</dbReference>
<dbReference type="SMART" id="SM00813">
    <property type="entry name" value="Alpha-L-AF_C"/>
    <property type="match status" value="1"/>
</dbReference>
<evidence type="ECO:0000313" key="11">
    <source>
        <dbReference type="EMBL" id="MFD1834842.1"/>
    </source>
</evidence>
<dbReference type="Pfam" id="PF22848">
    <property type="entry name" value="ASD1_dom"/>
    <property type="match status" value="1"/>
</dbReference>
<dbReference type="PANTHER" id="PTHR43576">
    <property type="entry name" value="ALPHA-L-ARABINOFURANOSIDASE C-RELATED"/>
    <property type="match status" value="1"/>
</dbReference>
<keyword evidence="12" id="KW-1185">Reference proteome</keyword>
<organism evidence="11 12">
    <name type="scientific">Brachybacterium rhamnosum</name>
    <dbReference type="NCBI Taxonomy" id="173361"/>
    <lineage>
        <taxon>Bacteria</taxon>
        <taxon>Bacillati</taxon>
        <taxon>Actinomycetota</taxon>
        <taxon>Actinomycetes</taxon>
        <taxon>Micrococcales</taxon>
        <taxon>Dermabacteraceae</taxon>
        <taxon>Brachybacterium</taxon>
    </lineage>
</organism>
<evidence type="ECO:0000256" key="4">
    <source>
        <dbReference type="ARBA" id="ARBA00012670"/>
    </source>
</evidence>
<dbReference type="InterPro" id="IPR055235">
    <property type="entry name" value="ASD1_cat"/>
</dbReference>
<evidence type="ECO:0000256" key="5">
    <source>
        <dbReference type="ARBA" id="ARBA00022801"/>
    </source>
</evidence>
<protein>
    <recommendedName>
        <fullName evidence="4">non-reducing end alpha-L-arabinofuranosidase</fullName>
        <ecNumber evidence="4">3.2.1.55</ecNumber>
    </recommendedName>
</protein>
<comment type="catalytic activity">
    <reaction evidence="1">
        <text>Hydrolysis of terminal non-reducing alpha-L-arabinofuranoside residues in alpha-L-arabinosides.</text>
        <dbReference type="EC" id="3.2.1.55"/>
    </reaction>
</comment>
<keyword evidence="7" id="KW-0326">Glycosidase</keyword>
<keyword evidence="5" id="KW-0378">Hydrolase</keyword>
<comment type="subunit">
    <text evidence="3">Homohexamer; trimer of dimers.</text>
</comment>
<dbReference type="Gene3D" id="3.20.20.80">
    <property type="entry name" value="Glycosidases"/>
    <property type="match status" value="1"/>
</dbReference>
<comment type="similarity">
    <text evidence="2">Belongs to the glycosyl hydrolase 51 family.</text>
</comment>